<keyword evidence="2" id="KW-1185">Reference proteome</keyword>
<accession>A0A4Y3VNA3</accession>
<dbReference type="AlphaFoldDB" id="A0A4Y3VNA3"/>
<protein>
    <submittedName>
        <fullName evidence="1">Uncharacterized protein</fullName>
    </submittedName>
</protein>
<evidence type="ECO:0000313" key="2">
    <source>
        <dbReference type="Proteomes" id="UP000317881"/>
    </source>
</evidence>
<sequence>MVQLRPVWLHTGVGLPPATEPTYGVWPLPAPQGPYDSGRKVALRWGHRRRVRSERGRIMVRGRLKVGG</sequence>
<name>A0A4Y3VNA3_9ACTN</name>
<comment type="caution">
    <text evidence="1">The sequence shown here is derived from an EMBL/GenBank/DDBJ whole genome shotgun (WGS) entry which is preliminary data.</text>
</comment>
<reference evidence="1 2" key="1">
    <citation type="submission" date="2019-06" db="EMBL/GenBank/DDBJ databases">
        <title>Whole genome shotgun sequence of Streptomyces spinoverrucosus NBRC 14228.</title>
        <authorList>
            <person name="Hosoyama A."/>
            <person name="Uohara A."/>
            <person name="Ohji S."/>
            <person name="Ichikawa N."/>
        </authorList>
    </citation>
    <scope>NUCLEOTIDE SEQUENCE [LARGE SCALE GENOMIC DNA]</scope>
    <source>
        <strain evidence="1 2">NBRC 14228</strain>
    </source>
</reference>
<organism evidence="1 2">
    <name type="scientific">Streptomyces spinoverrucosus</name>
    <dbReference type="NCBI Taxonomy" id="284043"/>
    <lineage>
        <taxon>Bacteria</taxon>
        <taxon>Bacillati</taxon>
        <taxon>Actinomycetota</taxon>
        <taxon>Actinomycetes</taxon>
        <taxon>Kitasatosporales</taxon>
        <taxon>Streptomycetaceae</taxon>
        <taxon>Streptomyces</taxon>
    </lineage>
</organism>
<proteinExistence type="predicted"/>
<gene>
    <name evidence="1" type="ORF">SSP24_47640</name>
</gene>
<evidence type="ECO:0000313" key="1">
    <source>
        <dbReference type="EMBL" id="GEC07109.1"/>
    </source>
</evidence>
<dbReference type="EMBL" id="BJND01000036">
    <property type="protein sequence ID" value="GEC07109.1"/>
    <property type="molecule type" value="Genomic_DNA"/>
</dbReference>
<dbReference type="Proteomes" id="UP000317881">
    <property type="component" value="Unassembled WGS sequence"/>
</dbReference>